<evidence type="ECO:0000256" key="6">
    <source>
        <dbReference type="SAM" id="MobiDB-lite"/>
    </source>
</evidence>
<evidence type="ECO:0000313" key="9">
    <source>
        <dbReference type="Proteomes" id="UP000243413"/>
    </source>
</evidence>
<dbReference type="Pfam" id="PF01594">
    <property type="entry name" value="AI-2E_transport"/>
    <property type="match status" value="2"/>
</dbReference>
<feature type="transmembrane region" description="Helical" evidence="7">
    <location>
        <begin position="26"/>
        <end position="43"/>
    </location>
</feature>
<evidence type="ECO:0000256" key="7">
    <source>
        <dbReference type="SAM" id="Phobius"/>
    </source>
</evidence>
<dbReference type="GO" id="GO:0055085">
    <property type="term" value="P:transmembrane transport"/>
    <property type="evidence" value="ECO:0007669"/>
    <property type="project" value="TreeGrafter"/>
</dbReference>
<sequence>MNLPEQEAPSNEIEEITGPRKKVPPVQMALYWLLALAIAYTLYFAKTLFLPVVVAALFALLLSPLVGLFKRFHIPRVLSALLLLALIGVPFSLLGMQLAEPAQKWVKRIPELSAQLTEELDEFSEKLSPSKEPVTVQPPQPLEIEEKEGFRFFGWFRDDEPEEEEKPPNPAPAPAPSSDSAVSDRVMQGGVELMVQLLGATPLVLAQFTTFVILVLFMLVFGPLLYSNFIHVFPQVRDKQAANDLLAEVQHELSRYILTVSMINTALGAVTGFALWAFGVEDALLWGVMVALLNFAPYVGPIIGMAILCLAGVVQYGPVLTALLPVLIYFSINLLEAQFLTPMVLGRNMRLNPLILILWLIAWGWVWGVVGVLIAVPLLVCLKLAAARLKVLPHWVQLIETPGSEDIPESLR</sequence>
<feature type="transmembrane region" description="Helical" evidence="7">
    <location>
        <begin position="256"/>
        <end position="278"/>
    </location>
</feature>
<feature type="transmembrane region" description="Helical" evidence="7">
    <location>
        <begin position="355"/>
        <end position="380"/>
    </location>
</feature>
<evidence type="ECO:0000256" key="1">
    <source>
        <dbReference type="ARBA" id="ARBA00004141"/>
    </source>
</evidence>
<name>A0A1H1RNU2_9GAMM</name>
<keyword evidence="5 7" id="KW-0472">Membrane</keyword>
<feature type="transmembrane region" description="Helical" evidence="7">
    <location>
        <begin position="49"/>
        <end position="69"/>
    </location>
</feature>
<keyword evidence="3 7" id="KW-0812">Transmembrane</keyword>
<organism evidence="8 9">
    <name type="scientific">Halopseudomonas sabulinigri</name>
    <dbReference type="NCBI Taxonomy" id="472181"/>
    <lineage>
        <taxon>Bacteria</taxon>
        <taxon>Pseudomonadati</taxon>
        <taxon>Pseudomonadota</taxon>
        <taxon>Gammaproteobacteria</taxon>
        <taxon>Pseudomonadales</taxon>
        <taxon>Pseudomonadaceae</taxon>
        <taxon>Halopseudomonas</taxon>
    </lineage>
</organism>
<evidence type="ECO:0000313" key="8">
    <source>
        <dbReference type="EMBL" id="SDS37365.1"/>
    </source>
</evidence>
<protein>
    <submittedName>
        <fullName evidence="8">Predicted PurR-regulated permease PerM</fullName>
    </submittedName>
</protein>
<evidence type="ECO:0000256" key="4">
    <source>
        <dbReference type="ARBA" id="ARBA00022989"/>
    </source>
</evidence>
<dbReference type="PANTHER" id="PTHR21716:SF16">
    <property type="entry name" value="BLL1467 PROTEIN"/>
    <property type="match status" value="1"/>
</dbReference>
<dbReference type="GO" id="GO:0016020">
    <property type="term" value="C:membrane"/>
    <property type="evidence" value="ECO:0007669"/>
    <property type="project" value="UniProtKB-SubCell"/>
</dbReference>
<dbReference type="AlphaFoldDB" id="A0A1H1RNU2"/>
<dbReference type="InterPro" id="IPR002549">
    <property type="entry name" value="AI-2E-like"/>
</dbReference>
<dbReference type="EMBL" id="LT629763">
    <property type="protein sequence ID" value="SDS37365.1"/>
    <property type="molecule type" value="Genomic_DNA"/>
</dbReference>
<comment type="similarity">
    <text evidence="2">Belongs to the autoinducer-2 exporter (AI-2E) (TC 2.A.86) family.</text>
</comment>
<gene>
    <name evidence="8" type="ORF">SAMN05216271_1779</name>
</gene>
<reference evidence="9" key="1">
    <citation type="submission" date="2016-10" db="EMBL/GenBank/DDBJ databases">
        <authorList>
            <person name="Varghese N."/>
            <person name="Submissions S."/>
        </authorList>
    </citation>
    <scope>NUCLEOTIDE SEQUENCE [LARGE SCALE GENOMIC DNA]</scope>
    <source>
        <strain evidence="9">JCM 14963</strain>
    </source>
</reference>
<evidence type="ECO:0000256" key="5">
    <source>
        <dbReference type="ARBA" id="ARBA00023136"/>
    </source>
</evidence>
<keyword evidence="4 7" id="KW-1133">Transmembrane helix</keyword>
<evidence type="ECO:0000256" key="2">
    <source>
        <dbReference type="ARBA" id="ARBA00009773"/>
    </source>
</evidence>
<dbReference type="STRING" id="472181.SAMN05216271_1779"/>
<feature type="transmembrane region" description="Helical" evidence="7">
    <location>
        <begin position="316"/>
        <end position="335"/>
    </location>
</feature>
<dbReference type="PANTHER" id="PTHR21716">
    <property type="entry name" value="TRANSMEMBRANE PROTEIN"/>
    <property type="match status" value="1"/>
</dbReference>
<comment type="subcellular location">
    <subcellularLocation>
        <location evidence="1">Membrane</location>
        <topology evidence="1">Multi-pass membrane protein</topology>
    </subcellularLocation>
</comment>
<evidence type="ECO:0000256" key="3">
    <source>
        <dbReference type="ARBA" id="ARBA00022692"/>
    </source>
</evidence>
<dbReference type="Proteomes" id="UP000243413">
    <property type="component" value="Chromosome I"/>
</dbReference>
<proteinExistence type="inferred from homology"/>
<accession>A0A1H1RNU2</accession>
<dbReference type="RefSeq" id="WP_197674547.1">
    <property type="nucleotide sequence ID" value="NZ_LT629763.1"/>
</dbReference>
<feature type="transmembrane region" description="Helical" evidence="7">
    <location>
        <begin position="284"/>
        <end position="309"/>
    </location>
</feature>
<feature type="transmembrane region" description="Helical" evidence="7">
    <location>
        <begin position="204"/>
        <end position="226"/>
    </location>
</feature>
<feature type="region of interest" description="Disordered" evidence="6">
    <location>
        <begin position="160"/>
        <end position="182"/>
    </location>
</feature>
<feature type="transmembrane region" description="Helical" evidence="7">
    <location>
        <begin position="81"/>
        <end position="99"/>
    </location>
</feature>